<dbReference type="OMA" id="HHMEKKY"/>
<keyword evidence="3" id="KW-1185">Reference proteome</keyword>
<dbReference type="SMART" id="SM00355">
    <property type="entry name" value="ZnF_C2H2"/>
    <property type="match status" value="4"/>
</dbReference>
<dbReference type="PROSITE" id="PS00028">
    <property type="entry name" value="ZINC_FINGER_C2H2_1"/>
    <property type="match status" value="2"/>
</dbReference>
<accession>B4PIP4</accession>
<proteinExistence type="predicted"/>
<dbReference type="PhylomeDB" id="B4PIP4"/>
<dbReference type="eggNOG" id="KOG1721">
    <property type="taxonomic scope" value="Eukaryota"/>
</dbReference>
<dbReference type="OrthoDB" id="6359816at2759"/>
<reference evidence="2 3" key="2">
    <citation type="journal article" date="2007" name="PLoS Biol.">
        <title>Principles of genome evolution in the Drosophila melanogaster species group.</title>
        <authorList>
            <person name="Ranz J.M."/>
            <person name="Maurin D."/>
            <person name="Chan Y.S."/>
            <person name="von Grotthuss M."/>
            <person name="Hillier L.W."/>
            <person name="Roote J."/>
            <person name="Ashburner M."/>
            <person name="Bergman C.M."/>
        </authorList>
    </citation>
    <scope>NUCLEOTIDE SEQUENCE [LARGE SCALE GENOMIC DNA]</scope>
    <source>
        <strain evidence="3">Tai18E2 / Tucson 14021-0261.01</strain>
    </source>
</reference>
<evidence type="ECO:0000259" key="1">
    <source>
        <dbReference type="PROSITE" id="PS00028"/>
    </source>
</evidence>
<reference evidence="2 3" key="1">
    <citation type="journal article" date="2007" name="Nature">
        <title>Evolution of genes and genomes on the Drosophila phylogeny.</title>
        <authorList>
            <consortium name="Drosophila 12 Genomes Consortium"/>
            <person name="Clark A.G."/>
            <person name="Eisen M.B."/>
            <person name="Smith D.R."/>
            <person name="Bergman C.M."/>
            <person name="Oliver B."/>
            <person name="Markow T.A."/>
            <person name="Kaufman T.C."/>
            <person name="Kellis M."/>
            <person name="Gelbart W."/>
            <person name="Iyer V.N."/>
            <person name="Pollard D.A."/>
            <person name="Sackton T.B."/>
            <person name="Larracuente A.M."/>
            <person name="Singh N.D."/>
            <person name="Abad J.P."/>
            <person name="Abt D.N."/>
            <person name="Adryan B."/>
            <person name="Aguade M."/>
            <person name="Akashi H."/>
            <person name="Anderson W.W."/>
            <person name="Aquadro C.F."/>
            <person name="Ardell D.H."/>
            <person name="Arguello R."/>
            <person name="Artieri C.G."/>
            <person name="Barbash D.A."/>
            <person name="Barker D."/>
            <person name="Barsanti P."/>
            <person name="Batterham P."/>
            <person name="Batzoglou S."/>
            <person name="Begun D."/>
            <person name="Bhutkar A."/>
            <person name="Blanco E."/>
            <person name="Bosak S.A."/>
            <person name="Bradley R.K."/>
            <person name="Brand A.D."/>
            <person name="Brent M.R."/>
            <person name="Brooks A.N."/>
            <person name="Brown R.H."/>
            <person name="Butlin R.K."/>
            <person name="Caggese C."/>
            <person name="Calvi B.R."/>
            <person name="Bernardo de Carvalho A."/>
            <person name="Caspi A."/>
            <person name="Castrezana S."/>
            <person name="Celniker S.E."/>
            <person name="Chang J.L."/>
            <person name="Chapple C."/>
            <person name="Chatterji S."/>
            <person name="Chinwalla A."/>
            <person name="Civetta A."/>
            <person name="Clifton S.W."/>
            <person name="Comeron J.M."/>
            <person name="Costello J.C."/>
            <person name="Coyne J.A."/>
            <person name="Daub J."/>
            <person name="David R.G."/>
            <person name="Delcher A.L."/>
            <person name="Delehaunty K."/>
            <person name="Do C.B."/>
            <person name="Ebling H."/>
            <person name="Edwards K."/>
            <person name="Eickbush T."/>
            <person name="Evans J.D."/>
            <person name="Filipski A."/>
            <person name="Findeiss S."/>
            <person name="Freyhult E."/>
            <person name="Fulton L."/>
            <person name="Fulton R."/>
            <person name="Garcia A.C."/>
            <person name="Gardiner A."/>
            <person name="Garfield D.A."/>
            <person name="Garvin B.E."/>
            <person name="Gibson G."/>
            <person name="Gilbert D."/>
            <person name="Gnerre S."/>
            <person name="Godfrey J."/>
            <person name="Good R."/>
            <person name="Gotea V."/>
            <person name="Gravely B."/>
            <person name="Greenberg A.J."/>
            <person name="Griffiths-Jones S."/>
            <person name="Gross S."/>
            <person name="Guigo R."/>
            <person name="Gustafson E.A."/>
            <person name="Haerty W."/>
            <person name="Hahn M.W."/>
            <person name="Halligan D.L."/>
            <person name="Halpern A.L."/>
            <person name="Halter G.M."/>
            <person name="Han M.V."/>
            <person name="Heger A."/>
            <person name="Hillier L."/>
            <person name="Hinrichs A.S."/>
            <person name="Holmes I."/>
            <person name="Hoskins R.A."/>
            <person name="Hubisz M.J."/>
            <person name="Hultmark D."/>
            <person name="Huntley M.A."/>
            <person name="Jaffe D.B."/>
            <person name="Jagadeeshan S."/>
            <person name="Jeck W.R."/>
            <person name="Johnson J."/>
            <person name="Jones C.D."/>
            <person name="Jordan W.C."/>
            <person name="Karpen G.H."/>
            <person name="Kataoka E."/>
            <person name="Keightley P.D."/>
            <person name="Kheradpour P."/>
            <person name="Kirkness E.F."/>
            <person name="Koerich L.B."/>
            <person name="Kristiansen K."/>
            <person name="Kudrna D."/>
            <person name="Kulathinal R.J."/>
            <person name="Kumar S."/>
            <person name="Kwok R."/>
            <person name="Lander E."/>
            <person name="Langley C.H."/>
            <person name="Lapoint R."/>
            <person name="Lazzaro B.P."/>
            <person name="Lee S.J."/>
            <person name="Levesque L."/>
            <person name="Li R."/>
            <person name="Lin C.F."/>
            <person name="Lin M.F."/>
            <person name="Lindblad-Toh K."/>
            <person name="Llopart A."/>
            <person name="Long M."/>
            <person name="Low L."/>
            <person name="Lozovsky E."/>
            <person name="Lu J."/>
            <person name="Luo M."/>
            <person name="Machado C.A."/>
            <person name="Makalowski W."/>
            <person name="Marzo M."/>
            <person name="Matsuda M."/>
            <person name="Matzkin L."/>
            <person name="McAllister B."/>
            <person name="McBride C.S."/>
            <person name="McKernan B."/>
            <person name="McKernan K."/>
            <person name="Mendez-Lago M."/>
            <person name="Minx P."/>
            <person name="Mollenhauer M.U."/>
            <person name="Montooth K."/>
            <person name="Mount S.M."/>
            <person name="Mu X."/>
            <person name="Myers E."/>
            <person name="Negre B."/>
            <person name="Newfeld S."/>
            <person name="Nielsen R."/>
            <person name="Noor M.A."/>
            <person name="O'Grady P."/>
            <person name="Pachter L."/>
            <person name="Papaceit M."/>
            <person name="Parisi M.J."/>
            <person name="Parisi M."/>
            <person name="Parts L."/>
            <person name="Pedersen J.S."/>
            <person name="Pesole G."/>
            <person name="Phillippy A.M."/>
            <person name="Ponting C.P."/>
            <person name="Pop M."/>
            <person name="Porcelli D."/>
            <person name="Powell J.R."/>
            <person name="Prohaska S."/>
            <person name="Pruitt K."/>
            <person name="Puig M."/>
            <person name="Quesneville H."/>
            <person name="Ram K.R."/>
            <person name="Rand D."/>
            <person name="Rasmussen M.D."/>
            <person name="Reed L.K."/>
            <person name="Reenan R."/>
            <person name="Reily A."/>
            <person name="Remington K.A."/>
            <person name="Rieger T.T."/>
            <person name="Ritchie M.G."/>
            <person name="Robin C."/>
            <person name="Rogers Y.H."/>
            <person name="Rohde C."/>
            <person name="Rozas J."/>
            <person name="Rubenfield M.J."/>
            <person name="Ruiz A."/>
            <person name="Russo S."/>
            <person name="Salzberg S.L."/>
            <person name="Sanchez-Gracia A."/>
            <person name="Saranga D.J."/>
            <person name="Sato H."/>
            <person name="Schaeffer S.W."/>
            <person name="Schatz M.C."/>
            <person name="Schlenke T."/>
            <person name="Schwartz R."/>
            <person name="Segarra C."/>
            <person name="Singh R.S."/>
            <person name="Sirot L."/>
            <person name="Sirota M."/>
            <person name="Sisneros N.B."/>
            <person name="Smith C.D."/>
            <person name="Smith T.F."/>
            <person name="Spieth J."/>
            <person name="Stage D.E."/>
            <person name="Stark A."/>
            <person name="Stephan W."/>
            <person name="Strausberg R.L."/>
            <person name="Strempel S."/>
            <person name="Sturgill D."/>
            <person name="Sutton G."/>
            <person name="Sutton G.G."/>
            <person name="Tao W."/>
            <person name="Teichmann S."/>
            <person name="Tobari Y.N."/>
            <person name="Tomimura Y."/>
            <person name="Tsolas J.M."/>
            <person name="Valente V.L."/>
            <person name="Venter E."/>
            <person name="Venter J.C."/>
            <person name="Vicario S."/>
            <person name="Vieira F.G."/>
            <person name="Vilella A.J."/>
            <person name="Villasante A."/>
            <person name="Walenz B."/>
            <person name="Wang J."/>
            <person name="Wasserman M."/>
            <person name="Watts T."/>
            <person name="Wilson D."/>
            <person name="Wilson R.K."/>
            <person name="Wing R.A."/>
            <person name="Wolfner M.F."/>
            <person name="Wong A."/>
            <person name="Wong G.K."/>
            <person name="Wu C.I."/>
            <person name="Wu G."/>
            <person name="Yamamoto D."/>
            <person name="Yang H.P."/>
            <person name="Yang S.P."/>
            <person name="Yorke J.A."/>
            <person name="Yoshida K."/>
            <person name="Zdobnov E."/>
            <person name="Zhang P."/>
            <person name="Zhang Y."/>
            <person name="Zimin A.V."/>
            <person name="Baldwin J."/>
            <person name="Abdouelleil A."/>
            <person name="Abdulkadir J."/>
            <person name="Abebe A."/>
            <person name="Abera B."/>
            <person name="Abreu J."/>
            <person name="Acer S.C."/>
            <person name="Aftuck L."/>
            <person name="Alexander A."/>
            <person name="An P."/>
            <person name="Anderson E."/>
            <person name="Anderson S."/>
            <person name="Arachi H."/>
            <person name="Azer M."/>
            <person name="Bachantsang P."/>
            <person name="Barry A."/>
            <person name="Bayul T."/>
            <person name="Berlin A."/>
            <person name="Bessette D."/>
            <person name="Bloom T."/>
            <person name="Blye J."/>
            <person name="Boguslavskiy L."/>
            <person name="Bonnet C."/>
            <person name="Boukhgalter B."/>
            <person name="Bourzgui I."/>
            <person name="Brown A."/>
            <person name="Cahill P."/>
            <person name="Channer S."/>
            <person name="Cheshatsang Y."/>
            <person name="Chuda L."/>
            <person name="Citroen M."/>
            <person name="Collymore A."/>
            <person name="Cooke P."/>
            <person name="Costello M."/>
            <person name="D'Aco K."/>
            <person name="Daza R."/>
            <person name="De Haan G."/>
            <person name="DeGray S."/>
            <person name="DeMaso C."/>
            <person name="Dhargay N."/>
            <person name="Dooley K."/>
            <person name="Dooley E."/>
            <person name="Doricent M."/>
            <person name="Dorje P."/>
            <person name="Dorjee K."/>
            <person name="Dupes A."/>
            <person name="Elong R."/>
            <person name="Falk J."/>
            <person name="Farina A."/>
            <person name="Faro S."/>
            <person name="Ferguson D."/>
            <person name="Fisher S."/>
            <person name="Foley C.D."/>
            <person name="Franke A."/>
            <person name="Friedrich D."/>
            <person name="Gadbois L."/>
            <person name="Gearin G."/>
            <person name="Gearin C.R."/>
            <person name="Giannoukos G."/>
            <person name="Goode T."/>
            <person name="Graham J."/>
            <person name="Grandbois E."/>
            <person name="Grewal S."/>
            <person name="Gyaltsen K."/>
            <person name="Hafez N."/>
            <person name="Hagos B."/>
            <person name="Hall J."/>
            <person name="Henson C."/>
            <person name="Hollinger A."/>
            <person name="Honan T."/>
            <person name="Huard M.D."/>
            <person name="Hughes L."/>
            <person name="Hurhula B."/>
            <person name="Husby M.E."/>
            <person name="Kamat A."/>
            <person name="Kanga B."/>
            <person name="Kashin S."/>
            <person name="Khazanovich D."/>
            <person name="Kisner P."/>
            <person name="Lance K."/>
            <person name="Lara M."/>
            <person name="Lee W."/>
            <person name="Lennon N."/>
            <person name="Letendre F."/>
            <person name="LeVine R."/>
            <person name="Lipovsky A."/>
            <person name="Liu X."/>
            <person name="Liu J."/>
            <person name="Liu S."/>
            <person name="Lokyitsang T."/>
            <person name="Lokyitsang Y."/>
            <person name="Lubonja R."/>
            <person name="Lui A."/>
            <person name="MacDonald P."/>
            <person name="Magnisalis V."/>
            <person name="Maru K."/>
            <person name="Matthews C."/>
            <person name="McCusker W."/>
            <person name="McDonough S."/>
            <person name="Mehta T."/>
            <person name="Meldrim J."/>
            <person name="Meneus L."/>
            <person name="Mihai O."/>
            <person name="Mihalev A."/>
            <person name="Mihova T."/>
            <person name="Mittelman R."/>
            <person name="Mlenga V."/>
            <person name="Montmayeur A."/>
            <person name="Mulrain L."/>
            <person name="Navidi A."/>
            <person name="Naylor J."/>
            <person name="Negash T."/>
            <person name="Nguyen T."/>
            <person name="Nguyen N."/>
            <person name="Nicol R."/>
            <person name="Norbu C."/>
            <person name="Norbu N."/>
            <person name="Novod N."/>
            <person name="O'Neill B."/>
            <person name="Osman S."/>
            <person name="Markiewicz E."/>
            <person name="Oyono O.L."/>
            <person name="Patti C."/>
            <person name="Phunkhang P."/>
            <person name="Pierre F."/>
            <person name="Priest M."/>
            <person name="Raghuraman S."/>
            <person name="Rege F."/>
            <person name="Reyes R."/>
            <person name="Rise C."/>
            <person name="Rogov P."/>
            <person name="Ross K."/>
            <person name="Ryan E."/>
            <person name="Settipalli S."/>
            <person name="Shea T."/>
            <person name="Sherpa N."/>
            <person name="Shi L."/>
            <person name="Shih D."/>
            <person name="Sparrow T."/>
            <person name="Spaulding J."/>
            <person name="Stalker J."/>
            <person name="Stange-Thomann N."/>
            <person name="Stavropoulos S."/>
            <person name="Stone C."/>
            <person name="Strader C."/>
            <person name="Tesfaye S."/>
            <person name="Thomson T."/>
            <person name="Thoulutsang Y."/>
            <person name="Thoulutsang D."/>
            <person name="Topham K."/>
            <person name="Topping I."/>
            <person name="Tsamla T."/>
            <person name="Vassiliev H."/>
            <person name="Vo A."/>
            <person name="Wangchuk T."/>
            <person name="Wangdi T."/>
            <person name="Weiand M."/>
            <person name="Wilkinson J."/>
            <person name="Wilson A."/>
            <person name="Yadav S."/>
            <person name="Young G."/>
            <person name="Yu Q."/>
            <person name="Zembek L."/>
            <person name="Zhong D."/>
            <person name="Zimmer A."/>
            <person name="Zwirko Z."/>
            <person name="Jaffe D.B."/>
            <person name="Alvarez P."/>
            <person name="Brockman W."/>
            <person name="Butler J."/>
            <person name="Chin C."/>
            <person name="Gnerre S."/>
            <person name="Grabherr M."/>
            <person name="Kleber M."/>
            <person name="Mauceli E."/>
            <person name="MacCallum I."/>
        </authorList>
    </citation>
    <scope>NUCLEOTIDE SEQUENCE [LARGE SCALE GENOMIC DNA]</scope>
    <source>
        <strain evidence="3">Tai18E2 / Tucson 14021-0261.01</strain>
    </source>
</reference>
<feature type="domain" description="C2H2-type" evidence="1">
    <location>
        <begin position="21"/>
        <end position="43"/>
    </location>
</feature>
<organism evidence="2 3">
    <name type="scientific">Drosophila yakuba</name>
    <name type="common">Fruit fly</name>
    <dbReference type="NCBI Taxonomy" id="7245"/>
    <lineage>
        <taxon>Eukaryota</taxon>
        <taxon>Metazoa</taxon>
        <taxon>Ecdysozoa</taxon>
        <taxon>Arthropoda</taxon>
        <taxon>Hexapoda</taxon>
        <taxon>Insecta</taxon>
        <taxon>Pterygota</taxon>
        <taxon>Neoptera</taxon>
        <taxon>Endopterygota</taxon>
        <taxon>Diptera</taxon>
        <taxon>Brachycera</taxon>
        <taxon>Muscomorpha</taxon>
        <taxon>Ephydroidea</taxon>
        <taxon>Drosophilidae</taxon>
        <taxon>Drosophila</taxon>
        <taxon>Sophophora</taxon>
    </lineage>
</organism>
<dbReference type="InterPro" id="IPR013087">
    <property type="entry name" value="Znf_C2H2_type"/>
</dbReference>
<gene>
    <name evidence="2" type="primary">Dyak\GE19494</name>
    <name evidence="2" type="synonym">dyak_GLEANR_3353</name>
    <name evidence="2" type="synonym">GE19494</name>
    <name evidence="2" type="ORF">Dyak_GE19494</name>
</gene>
<evidence type="ECO:0000313" key="3">
    <source>
        <dbReference type="Proteomes" id="UP000002282"/>
    </source>
</evidence>
<dbReference type="AlphaFoldDB" id="B4PIP4"/>
<feature type="domain" description="C2H2-type" evidence="1">
    <location>
        <begin position="135"/>
        <end position="157"/>
    </location>
</feature>
<dbReference type="HOGENOM" id="CLU_096615_0_0_1"/>
<dbReference type="KEGG" id="dya:Dyak_GE19494"/>
<sequence length="269" mass="31468">MENRRCTVVAVGDLLGKLDFCCDWCGKVYKSLVRYHNHIIYTHKLPVPEHQWFNCFHCPRSDCRFHQHGPGVQVFRQIGKLRRHYQERHMTGLHTCESCKKQYRLKSALVSHSCRRRQPPISDSQSAIILRRHVCFVCKKSYQHLGALQRHISCSKHGTPDTLTEDRKDNRNKEQSLLSNKEFFATHRCPEQTDRNLQCDRVSFSKWSLESHSMSSCHLQAEDCRFLVEMEQLVRGIDDGTVQDPLLLKELSSLLPVLRQIQDSDLEIK</sequence>
<protein>
    <recommendedName>
        <fullName evidence="1">C2H2-type domain-containing protein</fullName>
    </recommendedName>
</protein>
<dbReference type="Proteomes" id="UP000002282">
    <property type="component" value="Chromosome 3L"/>
</dbReference>
<dbReference type="EMBL" id="CM000159">
    <property type="protein sequence ID" value="EDW95552.1"/>
    <property type="molecule type" value="Genomic_DNA"/>
</dbReference>
<name>B4PIP4_DROYA</name>
<evidence type="ECO:0000313" key="2">
    <source>
        <dbReference type="EMBL" id="EDW95552.1"/>
    </source>
</evidence>